<proteinExistence type="inferred from homology"/>
<dbReference type="Proteomes" id="UP000253742">
    <property type="component" value="Unassembled WGS sequence"/>
</dbReference>
<dbReference type="PANTHER" id="PTHR22893:SF91">
    <property type="entry name" value="NADPH DEHYDROGENASE 2-RELATED"/>
    <property type="match status" value="1"/>
</dbReference>
<keyword evidence="3" id="KW-0560">Oxidoreductase</keyword>
<dbReference type="InterPro" id="IPR001155">
    <property type="entry name" value="OxRdtase_FMN_N"/>
</dbReference>
<evidence type="ECO:0000256" key="1">
    <source>
        <dbReference type="ARBA" id="ARBA00001917"/>
    </source>
</evidence>
<dbReference type="InterPro" id="IPR013785">
    <property type="entry name" value="Aldolase_TIM"/>
</dbReference>
<evidence type="ECO:0000256" key="3">
    <source>
        <dbReference type="ARBA" id="ARBA00023002"/>
    </source>
</evidence>
<organism evidence="5 6">
    <name type="scientific">Streptomyces parvulus</name>
    <dbReference type="NCBI Taxonomy" id="146923"/>
    <lineage>
        <taxon>Bacteria</taxon>
        <taxon>Bacillati</taxon>
        <taxon>Actinomycetota</taxon>
        <taxon>Actinomycetes</taxon>
        <taxon>Kitasatosporales</taxon>
        <taxon>Streptomycetaceae</taxon>
        <taxon>Streptomyces</taxon>
    </lineage>
</organism>
<dbReference type="EMBL" id="QQBH01000005">
    <property type="protein sequence ID" value="RDD89433.1"/>
    <property type="molecule type" value="Genomic_DNA"/>
</dbReference>
<evidence type="ECO:0000313" key="5">
    <source>
        <dbReference type="EMBL" id="RDD89433.1"/>
    </source>
</evidence>
<accession>A0A369VAC6</accession>
<dbReference type="PANTHER" id="PTHR22893">
    <property type="entry name" value="NADH OXIDOREDUCTASE-RELATED"/>
    <property type="match status" value="1"/>
</dbReference>
<dbReference type="GO" id="GO:0010181">
    <property type="term" value="F:FMN binding"/>
    <property type="evidence" value="ECO:0007669"/>
    <property type="project" value="InterPro"/>
</dbReference>
<evidence type="ECO:0000256" key="2">
    <source>
        <dbReference type="ARBA" id="ARBA00005979"/>
    </source>
</evidence>
<dbReference type="GO" id="GO:0005829">
    <property type="term" value="C:cytosol"/>
    <property type="evidence" value="ECO:0007669"/>
    <property type="project" value="UniProtKB-ARBA"/>
</dbReference>
<dbReference type="FunFam" id="3.20.20.70:FF:000059">
    <property type="entry name" value="N-ethylmaleimide reductase, FMN-linked"/>
    <property type="match status" value="1"/>
</dbReference>
<reference evidence="5 6" key="1">
    <citation type="submission" date="2018-07" db="EMBL/GenBank/DDBJ databases">
        <title>Genome guided investigation of antibiotics producing actinomycetales strain isolated from a Macau mangrove ecosystem.</title>
        <authorList>
            <person name="Hu D."/>
        </authorList>
    </citation>
    <scope>NUCLEOTIDE SEQUENCE [LARGE SCALE GENOMIC DNA]</scope>
    <source>
        <strain evidence="5 6">2297</strain>
    </source>
</reference>
<evidence type="ECO:0000313" key="6">
    <source>
        <dbReference type="Proteomes" id="UP000253742"/>
    </source>
</evidence>
<gene>
    <name evidence="5" type="ORF">DVZ84_10670</name>
</gene>
<evidence type="ECO:0000259" key="4">
    <source>
        <dbReference type="Pfam" id="PF00724"/>
    </source>
</evidence>
<comment type="caution">
    <text evidence="5">The sequence shown here is derived from an EMBL/GenBank/DDBJ whole genome shotgun (WGS) entry which is preliminary data.</text>
</comment>
<dbReference type="InterPro" id="IPR045247">
    <property type="entry name" value="Oye-like"/>
</dbReference>
<dbReference type="AlphaFoldDB" id="A0A369VAC6"/>
<name>A0A369VAC6_9ACTN</name>
<dbReference type="OrthoDB" id="3169239at2"/>
<dbReference type="CDD" id="cd02933">
    <property type="entry name" value="OYE_like_FMN"/>
    <property type="match status" value="1"/>
</dbReference>
<dbReference type="GO" id="GO:0016628">
    <property type="term" value="F:oxidoreductase activity, acting on the CH-CH group of donors, NAD or NADP as acceptor"/>
    <property type="evidence" value="ECO:0007669"/>
    <property type="project" value="UniProtKB-ARBA"/>
</dbReference>
<dbReference type="Pfam" id="PF00724">
    <property type="entry name" value="Oxidored_FMN"/>
    <property type="match status" value="1"/>
</dbReference>
<dbReference type="SUPFAM" id="SSF51395">
    <property type="entry name" value="FMN-linked oxidoreductases"/>
    <property type="match status" value="1"/>
</dbReference>
<feature type="domain" description="NADH:flavin oxidoreductase/NADH oxidase N-terminal" evidence="4">
    <location>
        <begin position="3"/>
        <end position="333"/>
    </location>
</feature>
<dbReference type="RefSeq" id="WP_114528542.1">
    <property type="nucleotide sequence ID" value="NZ_QQBH01000005.1"/>
</dbReference>
<comment type="cofactor">
    <cofactor evidence="1">
        <name>FMN</name>
        <dbReference type="ChEBI" id="CHEBI:58210"/>
    </cofactor>
</comment>
<protein>
    <submittedName>
        <fullName evidence="5">Alkene reductase</fullName>
    </submittedName>
</protein>
<dbReference type="Gene3D" id="3.20.20.70">
    <property type="entry name" value="Aldolase class I"/>
    <property type="match status" value="1"/>
</dbReference>
<sequence length="360" mass="38081">MNDLFEPVTVGKWTLNNRIVMAPMTRNRATSDGVPTDLMATYYAQRATAGLIITEGVQPSAVGQGYMNSPGLHTPEQVEAWRGVAQGVHQAGGLIVAQLMHAGRISHPDNKHQAETVAPSAIAAPGEMFTATGPQPHPTPRALTLADIPGVIDEYVQAARNAIDAGMDGIELHGANGYLLHQFLAPSANQRTDTYGGSPQARARFVIEVAQAVSDAIGSERVGIRISPAINLHGALESDPEATAATYRTLVDALSDMGLAYLHTIGDPASELITDLAHRFAGIHIVSNGWDPVTDVTAAQNLISSGKADLVAVGRAFIANPDLVHRWQTGADLNQPDGTTFYGGDHRGYTDYPTLSDDAA</sequence>
<comment type="similarity">
    <text evidence="2">Belongs to the NADH:flavin oxidoreductase/NADH oxidase family.</text>
</comment>